<accession>A0AA36IKC6</accession>
<sequence>MPNAFQSLDDETYGPQFLHNILVVATKAGWAQQLGQWLFEQKGPRKLGIAAASAASACHAEGEMDLSDLSGLPHGQAVEVLDLEDLDAEDFDIVVAVGQPQLSDAWRSKFIFFPWQAAAEAQQQTEQLMQMIDEAKMRRACGAGTSC</sequence>
<evidence type="ECO:0000313" key="2">
    <source>
        <dbReference type="Proteomes" id="UP001178507"/>
    </source>
</evidence>
<proteinExistence type="predicted"/>
<name>A0AA36IKC6_9DINO</name>
<protein>
    <submittedName>
        <fullName evidence="1">Uncharacterized protein</fullName>
    </submittedName>
</protein>
<comment type="caution">
    <text evidence="1">The sequence shown here is derived from an EMBL/GenBank/DDBJ whole genome shotgun (WGS) entry which is preliminary data.</text>
</comment>
<keyword evidence="2" id="KW-1185">Reference proteome</keyword>
<dbReference type="AlphaFoldDB" id="A0AA36IKC6"/>
<dbReference type="Proteomes" id="UP001178507">
    <property type="component" value="Unassembled WGS sequence"/>
</dbReference>
<evidence type="ECO:0000313" key="1">
    <source>
        <dbReference type="EMBL" id="CAJ1387977.1"/>
    </source>
</evidence>
<gene>
    <name evidence="1" type="ORF">EVOR1521_LOCUS13935</name>
</gene>
<organism evidence="1 2">
    <name type="scientific">Effrenium voratum</name>
    <dbReference type="NCBI Taxonomy" id="2562239"/>
    <lineage>
        <taxon>Eukaryota</taxon>
        <taxon>Sar</taxon>
        <taxon>Alveolata</taxon>
        <taxon>Dinophyceae</taxon>
        <taxon>Suessiales</taxon>
        <taxon>Symbiodiniaceae</taxon>
        <taxon>Effrenium</taxon>
    </lineage>
</organism>
<reference evidence="1" key="1">
    <citation type="submission" date="2023-08" db="EMBL/GenBank/DDBJ databases">
        <authorList>
            <person name="Chen Y."/>
            <person name="Shah S."/>
            <person name="Dougan E. K."/>
            <person name="Thang M."/>
            <person name="Chan C."/>
        </authorList>
    </citation>
    <scope>NUCLEOTIDE SEQUENCE</scope>
</reference>
<dbReference type="EMBL" id="CAUJNA010001613">
    <property type="protein sequence ID" value="CAJ1387977.1"/>
    <property type="molecule type" value="Genomic_DNA"/>
</dbReference>